<dbReference type="AlphaFoldDB" id="A0A4U6XUA1"/>
<comment type="caution">
    <text evidence="1">The sequence shown here is derived from an EMBL/GenBank/DDBJ whole genome shotgun (WGS) entry which is preliminary data.</text>
</comment>
<dbReference type="Proteomes" id="UP000310108">
    <property type="component" value="Unassembled WGS sequence"/>
</dbReference>
<accession>A0A4U6XUA1</accession>
<sequence>MNPRKNPPGLKQAPNRELVFAVGRDLDDVTVFDRTGGRGPLVLMDAGDVLYISRHPKACMGFLGGKWSKNYS</sequence>
<evidence type="ECO:0000313" key="2">
    <source>
        <dbReference type="Proteomes" id="UP000310108"/>
    </source>
</evidence>
<dbReference type="EMBL" id="PJEX01000010">
    <property type="protein sequence ID" value="TKW59389.1"/>
    <property type="molecule type" value="Genomic_DNA"/>
</dbReference>
<evidence type="ECO:0000313" key="1">
    <source>
        <dbReference type="EMBL" id="TKW59389.1"/>
    </source>
</evidence>
<organism evidence="1 2">
    <name type="scientific">Colletotrichum tanaceti</name>
    <dbReference type="NCBI Taxonomy" id="1306861"/>
    <lineage>
        <taxon>Eukaryota</taxon>
        <taxon>Fungi</taxon>
        <taxon>Dikarya</taxon>
        <taxon>Ascomycota</taxon>
        <taxon>Pezizomycotina</taxon>
        <taxon>Sordariomycetes</taxon>
        <taxon>Hypocreomycetidae</taxon>
        <taxon>Glomerellales</taxon>
        <taxon>Glomerellaceae</taxon>
        <taxon>Colletotrichum</taxon>
        <taxon>Colletotrichum destructivum species complex</taxon>
    </lineage>
</organism>
<name>A0A4U6XUA1_9PEZI</name>
<protein>
    <submittedName>
        <fullName evidence="1">Uncharacterized protein</fullName>
    </submittedName>
</protein>
<gene>
    <name evidence="1" type="ORF">CTA1_10216</name>
</gene>
<reference evidence="1 2" key="1">
    <citation type="journal article" date="2019" name="PLoS ONE">
        <title>Comparative genome analysis indicates high evolutionary potential of pathogenicity genes in Colletotrichum tanaceti.</title>
        <authorList>
            <person name="Lelwala R.V."/>
            <person name="Korhonen P.K."/>
            <person name="Young N.D."/>
            <person name="Scott J.B."/>
            <person name="Ades P.A."/>
            <person name="Gasser R.B."/>
            <person name="Taylor P.W.J."/>
        </authorList>
    </citation>
    <scope>NUCLEOTIDE SEQUENCE [LARGE SCALE GENOMIC DNA]</scope>
    <source>
        <strain evidence="1">BRIP57314</strain>
    </source>
</reference>
<proteinExistence type="predicted"/>
<keyword evidence="2" id="KW-1185">Reference proteome</keyword>